<evidence type="ECO:0000256" key="4">
    <source>
        <dbReference type="ARBA" id="ARBA00022989"/>
    </source>
</evidence>
<comment type="caution">
    <text evidence="7">The sequence shown here is derived from an EMBL/GenBank/DDBJ whole genome shotgun (WGS) entry which is preliminary data.</text>
</comment>
<feature type="transmembrane region" description="Helical" evidence="6">
    <location>
        <begin position="340"/>
        <end position="362"/>
    </location>
</feature>
<evidence type="ECO:0000313" key="8">
    <source>
        <dbReference type="Proteomes" id="UP001589748"/>
    </source>
</evidence>
<proteinExistence type="predicted"/>
<dbReference type="RefSeq" id="WP_380139018.1">
    <property type="nucleotide sequence ID" value="NZ_JBHLUI010000010.1"/>
</dbReference>
<keyword evidence="5 6" id="KW-0472">Membrane</keyword>
<keyword evidence="4 6" id="KW-1133">Transmembrane helix</keyword>
<evidence type="ECO:0008006" key="9">
    <source>
        <dbReference type="Google" id="ProtNLM"/>
    </source>
</evidence>
<feature type="transmembrane region" description="Helical" evidence="6">
    <location>
        <begin position="43"/>
        <end position="64"/>
    </location>
</feature>
<evidence type="ECO:0000256" key="6">
    <source>
        <dbReference type="SAM" id="Phobius"/>
    </source>
</evidence>
<comment type="subcellular location">
    <subcellularLocation>
        <location evidence="1">Cell membrane</location>
        <topology evidence="1">Multi-pass membrane protein</topology>
    </subcellularLocation>
</comment>
<dbReference type="CDD" id="cd13126">
    <property type="entry name" value="MATE_like_11"/>
    <property type="match status" value="1"/>
</dbReference>
<feature type="transmembrane region" description="Helical" evidence="6">
    <location>
        <begin position="90"/>
        <end position="113"/>
    </location>
</feature>
<dbReference type="Proteomes" id="UP001589748">
    <property type="component" value="Unassembled WGS sequence"/>
</dbReference>
<feature type="transmembrane region" description="Helical" evidence="6">
    <location>
        <begin position="119"/>
        <end position="139"/>
    </location>
</feature>
<sequence length="437" mass="46009">MTEGDRGPAWRRVLWNITDQGVSSLNNFLLQFMVAHAVAPDHFGAFAIAFAVYSVVVGLCRALATTPLAIRFADTTDEEFRVAARAGTGAAGALGLSVGVVLAGLGGAMYALADSRDSSLGLTGTGLLALAVVIPGLLLQDAWRQVLLARRRPAASAGVNVVWTAIQTAAVVVLLLQGADSAIPFILAWGGSAFLASLLGVKLLRGWPRLRSVPGWIREQWSLTRYLLPEFAVLQGGAQLSVFVVSLVTASTLAAGSLRGANLLMSPIMILSTSLLSFVVPELAKRRSHMGVKAWRRAAWLVSLAVSCTGTVWGVVFLLLPDSFGQALLNETWDGTRDVLLPIVVAQAGSAAAVGFASVLYAMDRAPVTLRIHIVYAILLVVLTTGGAFWDGAHGTAVGSAIAFWAVIPLWIVAVRRESTRVVANREREAAAATAAP</sequence>
<reference evidence="7 8" key="1">
    <citation type="submission" date="2024-09" db="EMBL/GenBank/DDBJ databases">
        <authorList>
            <person name="Sun Q."/>
            <person name="Mori K."/>
        </authorList>
    </citation>
    <scope>NUCLEOTIDE SEQUENCE [LARGE SCALE GENOMIC DNA]</scope>
    <source>
        <strain evidence="7 8">TISTR 1856</strain>
    </source>
</reference>
<organism evidence="7 8">
    <name type="scientific">Kineococcus gynurae</name>
    <dbReference type="NCBI Taxonomy" id="452979"/>
    <lineage>
        <taxon>Bacteria</taxon>
        <taxon>Bacillati</taxon>
        <taxon>Actinomycetota</taxon>
        <taxon>Actinomycetes</taxon>
        <taxon>Kineosporiales</taxon>
        <taxon>Kineosporiaceae</taxon>
        <taxon>Kineococcus</taxon>
    </lineage>
</organism>
<name>A0ABV5LTS1_9ACTN</name>
<feature type="transmembrane region" description="Helical" evidence="6">
    <location>
        <begin position="185"/>
        <end position="205"/>
    </location>
</feature>
<evidence type="ECO:0000313" key="7">
    <source>
        <dbReference type="EMBL" id="MFB9377493.1"/>
    </source>
</evidence>
<keyword evidence="2" id="KW-1003">Cell membrane</keyword>
<keyword evidence="8" id="KW-1185">Reference proteome</keyword>
<evidence type="ECO:0000256" key="1">
    <source>
        <dbReference type="ARBA" id="ARBA00004651"/>
    </source>
</evidence>
<keyword evidence="3 6" id="KW-0812">Transmembrane</keyword>
<dbReference type="PANTHER" id="PTHR30250:SF26">
    <property type="entry name" value="PSMA PROTEIN"/>
    <property type="match status" value="1"/>
</dbReference>
<feature type="transmembrane region" description="Helical" evidence="6">
    <location>
        <begin position="260"/>
        <end position="280"/>
    </location>
</feature>
<dbReference type="EMBL" id="JBHMDM010000005">
    <property type="protein sequence ID" value="MFB9377493.1"/>
    <property type="molecule type" value="Genomic_DNA"/>
</dbReference>
<evidence type="ECO:0000256" key="2">
    <source>
        <dbReference type="ARBA" id="ARBA00022475"/>
    </source>
</evidence>
<evidence type="ECO:0000256" key="3">
    <source>
        <dbReference type="ARBA" id="ARBA00022692"/>
    </source>
</evidence>
<feature type="transmembrane region" description="Helical" evidence="6">
    <location>
        <begin position="226"/>
        <end position="248"/>
    </location>
</feature>
<evidence type="ECO:0000256" key="5">
    <source>
        <dbReference type="ARBA" id="ARBA00023136"/>
    </source>
</evidence>
<feature type="transmembrane region" description="Helical" evidence="6">
    <location>
        <begin position="160"/>
        <end position="179"/>
    </location>
</feature>
<dbReference type="PANTHER" id="PTHR30250">
    <property type="entry name" value="PST FAMILY PREDICTED COLANIC ACID TRANSPORTER"/>
    <property type="match status" value="1"/>
</dbReference>
<accession>A0ABV5LTS1</accession>
<feature type="transmembrane region" description="Helical" evidence="6">
    <location>
        <begin position="300"/>
        <end position="320"/>
    </location>
</feature>
<dbReference type="InterPro" id="IPR050833">
    <property type="entry name" value="Poly_Biosynth_Transport"/>
</dbReference>
<gene>
    <name evidence="7" type="ORF">ACFFVI_10970</name>
</gene>
<feature type="transmembrane region" description="Helical" evidence="6">
    <location>
        <begin position="374"/>
        <end position="390"/>
    </location>
</feature>
<feature type="transmembrane region" description="Helical" evidence="6">
    <location>
        <begin position="396"/>
        <end position="415"/>
    </location>
</feature>
<protein>
    <recommendedName>
        <fullName evidence="9">O-antigen/teichoic acid export membrane protein</fullName>
    </recommendedName>
</protein>